<dbReference type="Proteomes" id="UP000290819">
    <property type="component" value="Unassembled WGS sequence"/>
</dbReference>
<dbReference type="InterPro" id="IPR028081">
    <property type="entry name" value="Leu-bd"/>
</dbReference>
<dbReference type="Pfam" id="PF13458">
    <property type="entry name" value="Peripla_BP_6"/>
    <property type="match status" value="1"/>
</dbReference>
<comment type="similarity">
    <text evidence="1">Belongs to the leucine-binding protein family.</text>
</comment>
<feature type="domain" description="Leucine-binding protein" evidence="4">
    <location>
        <begin position="39"/>
        <end position="390"/>
    </location>
</feature>
<keyword evidence="6" id="KW-1185">Reference proteome</keyword>
<gene>
    <name evidence="5" type="ORF">B5V03_40325</name>
</gene>
<evidence type="ECO:0000256" key="1">
    <source>
        <dbReference type="ARBA" id="ARBA00010062"/>
    </source>
</evidence>
<name>A0A4Q1UFQ0_9BRAD</name>
<dbReference type="SUPFAM" id="SSF53822">
    <property type="entry name" value="Periplasmic binding protein-like I"/>
    <property type="match status" value="1"/>
</dbReference>
<dbReference type="PANTHER" id="PTHR47235:SF1">
    <property type="entry name" value="BLR6548 PROTEIN"/>
    <property type="match status" value="1"/>
</dbReference>
<dbReference type="RefSeq" id="WP_129276047.1">
    <property type="nucleotide sequence ID" value="NZ_MZXW01000057.1"/>
</dbReference>
<comment type="caution">
    <text evidence="5">The sequence shown here is derived from an EMBL/GenBank/DDBJ whole genome shotgun (WGS) entry which is preliminary data.</text>
</comment>
<reference evidence="5 6" key="1">
    <citation type="submission" date="2017-03" db="EMBL/GenBank/DDBJ databases">
        <authorList>
            <person name="Safronova V.I."/>
            <person name="Sazanova A.L."/>
            <person name="Chirak E.R."/>
        </authorList>
    </citation>
    <scope>NUCLEOTIDE SEQUENCE [LARGE SCALE GENOMIC DNA]</scope>
    <source>
        <strain evidence="5 6">Opo-243</strain>
    </source>
</reference>
<organism evidence="5 6">
    <name type="scientific">Bradyrhizobium betae</name>
    <dbReference type="NCBI Taxonomy" id="244734"/>
    <lineage>
        <taxon>Bacteria</taxon>
        <taxon>Pseudomonadati</taxon>
        <taxon>Pseudomonadota</taxon>
        <taxon>Alphaproteobacteria</taxon>
        <taxon>Hyphomicrobiales</taxon>
        <taxon>Nitrobacteraceae</taxon>
        <taxon>Bradyrhizobium</taxon>
    </lineage>
</organism>
<feature type="chain" id="PRO_5020492298" evidence="3">
    <location>
        <begin position="24"/>
        <end position="413"/>
    </location>
</feature>
<accession>A0A4Q1UFQ0</accession>
<dbReference type="CDD" id="cd06343">
    <property type="entry name" value="PBP1_ABC_ligand_binding-like"/>
    <property type="match status" value="1"/>
</dbReference>
<evidence type="ECO:0000256" key="2">
    <source>
        <dbReference type="ARBA" id="ARBA00022729"/>
    </source>
</evidence>
<dbReference type="InterPro" id="IPR028082">
    <property type="entry name" value="Peripla_BP_I"/>
</dbReference>
<keyword evidence="2 3" id="KW-0732">Signal</keyword>
<dbReference type="AlphaFoldDB" id="A0A4Q1UFQ0"/>
<evidence type="ECO:0000259" key="4">
    <source>
        <dbReference type="Pfam" id="PF13458"/>
    </source>
</evidence>
<protein>
    <submittedName>
        <fullName evidence="5">Branched-chain amino acid ABC transporter substrate-binding protein</fullName>
    </submittedName>
</protein>
<sequence length="413" mass="44941">MRICNGSWLSSRACVLLAGVVLAVQSPATLRAETAKGDIKIGNIAPYSGPASAYSAFAKTEAAYMKMLNDKGGINGRKIQFISYDDAYSPPKAVEQARKLVEQDEVLAIFQAVGTPSNAAMMKYMNAKKVPQLFSATGATKFGDPKNFPWTMGFSTSVYRIESAIYAKYILAIYPEGKVAVLFPNDDYGRDIYGGFKDALGAKARTTIVAEASYDSAEPTIDSQIGKLKASGADIFVNFSTPRFGALAIRRVAELGWKPVQFINTTAAAISNFKTAGLENAIGLITATSMKEANDPRYADDPGIKEYLDFMKRYNPEGDIANGQNAYGFLAAQVLQKVLEQCGDDLSRDNIMKQAANLKELKLGLLFDGITVNTSPTNYFPITQMQMLRFNGTSYDKVGSIMSETVMQPETRD</sequence>
<dbReference type="OrthoDB" id="9791590at2"/>
<dbReference type="EMBL" id="MZXW01000057">
    <property type="protein sequence ID" value="RXT33311.1"/>
    <property type="molecule type" value="Genomic_DNA"/>
</dbReference>
<evidence type="ECO:0000313" key="5">
    <source>
        <dbReference type="EMBL" id="RXT33311.1"/>
    </source>
</evidence>
<proteinExistence type="inferred from homology"/>
<evidence type="ECO:0000313" key="6">
    <source>
        <dbReference type="Proteomes" id="UP000290819"/>
    </source>
</evidence>
<dbReference type="Gene3D" id="3.40.50.2300">
    <property type="match status" value="2"/>
</dbReference>
<feature type="signal peptide" evidence="3">
    <location>
        <begin position="1"/>
        <end position="23"/>
    </location>
</feature>
<evidence type="ECO:0000256" key="3">
    <source>
        <dbReference type="SAM" id="SignalP"/>
    </source>
</evidence>
<dbReference type="PANTHER" id="PTHR47235">
    <property type="entry name" value="BLR6548 PROTEIN"/>
    <property type="match status" value="1"/>
</dbReference>